<evidence type="ECO:0000256" key="3">
    <source>
        <dbReference type="ARBA" id="ARBA00023157"/>
    </source>
</evidence>
<dbReference type="RefSeq" id="WP_153356313.1">
    <property type="nucleotide sequence ID" value="NZ_JAYKOO010000005.1"/>
</dbReference>
<name>A0A6A8ABZ1_9HYPH</name>
<evidence type="ECO:0000313" key="8">
    <source>
        <dbReference type="Proteomes" id="UP000435138"/>
    </source>
</evidence>
<dbReference type="GO" id="GO:0016491">
    <property type="term" value="F:oxidoreductase activity"/>
    <property type="evidence" value="ECO:0007669"/>
    <property type="project" value="UniProtKB-KW"/>
</dbReference>
<dbReference type="Gene3D" id="3.40.30.10">
    <property type="entry name" value="Glutaredoxin"/>
    <property type="match status" value="1"/>
</dbReference>
<dbReference type="InterPro" id="IPR001853">
    <property type="entry name" value="DSBA-like_thioredoxin_dom"/>
</dbReference>
<feature type="chain" id="PRO_5025410080" evidence="5">
    <location>
        <begin position="20"/>
        <end position="259"/>
    </location>
</feature>
<dbReference type="InterPro" id="IPR036249">
    <property type="entry name" value="Thioredoxin-like_sf"/>
</dbReference>
<reference evidence="7 8" key="1">
    <citation type="submission" date="2019-11" db="EMBL/GenBank/DDBJ databases">
        <title>Genome analysis of Rhizobacterium cereale a novel genus and species isolated from maize roots in North Spain.</title>
        <authorList>
            <person name="Menendez E."/>
            <person name="Flores-Felix J.D."/>
            <person name="Ramirez-Bahena M.-H."/>
            <person name="Igual J.M."/>
            <person name="Garcia-Fraile P."/>
            <person name="Peix A."/>
            <person name="Velazquez E."/>
        </authorList>
    </citation>
    <scope>NUCLEOTIDE SEQUENCE [LARGE SCALE GENOMIC DNA]</scope>
    <source>
        <strain evidence="7 8">RZME27</strain>
    </source>
</reference>
<evidence type="ECO:0000256" key="4">
    <source>
        <dbReference type="ARBA" id="ARBA00023284"/>
    </source>
</evidence>
<evidence type="ECO:0000313" key="7">
    <source>
        <dbReference type="EMBL" id="MQY48254.1"/>
    </source>
</evidence>
<dbReference type="PANTHER" id="PTHR13887:SF14">
    <property type="entry name" value="DISULFIDE BOND FORMATION PROTEIN D"/>
    <property type="match status" value="1"/>
</dbReference>
<evidence type="ECO:0000256" key="1">
    <source>
        <dbReference type="ARBA" id="ARBA00022729"/>
    </source>
</evidence>
<proteinExistence type="predicted"/>
<dbReference type="CDD" id="cd03023">
    <property type="entry name" value="DsbA_Com1_like"/>
    <property type="match status" value="1"/>
</dbReference>
<dbReference type="Pfam" id="PF18312">
    <property type="entry name" value="ScsC_N"/>
    <property type="match status" value="1"/>
</dbReference>
<feature type="domain" description="Thioredoxin" evidence="6">
    <location>
        <begin position="70"/>
        <end position="253"/>
    </location>
</feature>
<organism evidence="7 8">
    <name type="scientific">Endobacterium cereale</name>
    <dbReference type="NCBI Taxonomy" id="2663029"/>
    <lineage>
        <taxon>Bacteria</taxon>
        <taxon>Pseudomonadati</taxon>
        <taxon>Pseudomonadota</taxon>
        <taxon>Alphaproteobacteria</taxon>
        <taxon>Hyphomicrobiales</taxon>
        <taxon>Rhizobiaceae</taxon>
        <taxon>Endobacterium</taxon>
    </lineage>
</organism>
<gene>
    <name evidence="7" type="ORF">GAO09_19670</name>
</gene>
<feature type="signal peptide" evidence="5">
    <location>
        <begin position="1"/>
        <end position="19"/>
    </location>
</feature>
<dbReference type="AlphaFoldDB" id="A0A6A8ABZ1"/>
<evidence type="ECO:0000256" key="5">
    <source>
        <dbReference type="SAM" id="SignalP"/>
    </source>
</evidence>
<keyword evidence="8" id="KW-1185">Reference proteome</keyword>
<protein>
    <submittedName>
        <fullName evidence="7">Thioredoxin domain-containing protein</fullName>
    </submittedName>
</protein>
<dbReference type="Proteomes" id="UP000435138">
    <property type="component" value="Unassembled WGS sequence"/>
</dbReference>
<sequence length="259" mass="28309">MAPRLRTTFLALMGATVLATSSLLSIKPAAAEMTEDQKKEMGAFVREYLIANPEVLIEVQQAYEKKQYESRMSQAGPAIIENKDAIFSDKNDIVLGNPNGDVTVVEFFDYNCGYCKHALEDMDAILQKDKDVRFVLKEFPILGPESVAAHQVANAVRLTAPGKYPDFHRKLLGGETRATEDTAMEVATSLGLDEAKLRQSMKDQPNEANVKTTYRLANALGITGTPYYVVGNEALIGAQGADAIEEKIANIRKCGKASC</sequence>
<dbReference type="PANTHER" id="PTHR13887">
    <property type="entry name" value="GLUTATHIONE S-TRANSFERASE KAPPA"/>
    <property type="match status" value="1"/>
</dbReference>
<dbReference type="InterPro" id="IPR013766">
    <property type="entry name" value="Thioredoxin_domain"/>
</dbReference>
<dbReference type="EMBL" id="WIXI01000047">
    <property type="protein sequence ID" value="MQY48254.1"/>
    <property type="molecule type" value="Genomic_DNA"/>
</dbReference>
<keyword evidence="4" id="KW-0676">Redox-active center</keyword>
<evidence type="ECO:0000259" key="6">
    <source>
        <dbReference type="PROSITE" id="PS51352"/>
    </source>
</evidence>
<evidence type="ECO:0000256" key="2">
    <source>
        <dbReference type="ARBA" id="ARBA00023002"/>
    </source>
</evidence>
<comment type="caution">
    <text evidence="7">The sequence shown here is derived from an EMBL/GenBank/DDBJ whole genome shotgun (WGS) entry which is preliminary data.</text>
</comment>
<accession>A0A6A8ABZ1</accession>
<keyword evidence="3" id="KW-1015">Disulfide bond</keyword>
<dbReference type="SUPFAM" id="SSF52833">
    <property type="entry name" value="Thioredoxin-like"/>
    <property type="match status" value="1"/>
</dbReference>
<keyword evidence="2" id="KW-0560">Oxidoreductase</keyword>
<dbReference type="Pfam" id="PF01323">
    <property type="entry name" value="DSBA"/>
    <property type="match status" value="1"/>
</dbReference>
<dbReference type="InterPro" id="IPR041205">
    <property type="entry name" value="ScsC_N"/>
</dbReference>
<keyword evidence="1 5" id="KW-0732">Signal</keyword>
<dbReference type="PROSITE" id="PS51352">
    <property type="entry name" value="THIOREDOXIN_2"/>
    <property type="match status" value="1"/>
</dbReference>